<comment type="caution">
    <text evidence="1">The sequence shown here is derived from an EMBL/GenBank/DDBJ whole genome shotgun (WGS) entry which is preliminary data.</text>
</comment>
<feature type="non-terminal residue" evidence="1">
    <location>
        <position position="67"/>
    </location>
</feature>
<keyword evidence="2" id="KW-1185">Reference proteome</keyword>
<protein>
    <submittedName>
        <fullName evidence="1">Uncharacterized protein</fullName>
    </submittedName>
</protein>
<evidence type="ECO:0000313" key="1">
    <source>
        <dbReference type="EMBL" id="KAK3268099.1"/>
    </source>
</evidence>
<evidence type="ECO:0000313" key="2">
    <source>
        <dbReference type="Proteomes" id="UP001190700"/>
    </source>
</evidence>
<sequence>MRQKVDFPEPTDRDSLKRKLPFVLNTSFAKSSQALLTLLAQERGWIEERKIPHKGLIQWLVGPEDLE</sequence>
<name>A0AAE0L196_9CHLO</name>
<proteinExistence type="predicted"/>
<accession>A0AAE0L196</accession>
<gene>
    <name evidence="1" type="ORF">CYMTET_23370</name>
</gene>
<organism evidence="1 2">
    <name type="scientific">Cymbomonas tetramitiformis</name>
    <dbReference type="NCBI Taxonomy" id="36881"/>
    <lineage>
        <taxon>Eukaryota</taxon>
        <taxon>Viridiplantae</taxon>
        <taxon>Chlorophyta</taxon>
        <taxon>Pyramimonadophyceae</taxon>
        <taxon>Pyramimonadales</taxon>
        <taxon>Pyramimonadaceae</taxon>
        <taxon>Cymbomonas</taxon>
    </lineage>
</organism>
<dbReference type="Proteomes" id="UP001190700">
    <property type="component" value="Unassembled WGS sequence"/>
</dbReference>
<dbReference type="EMBL" id="LGRX02012019">
    <property type="protein sequence ID" value="KAK3268099.1"/>
    <property type="molecule type" value="Genomic_DNA"/>
</dbReference>
<dbReference type="AlphaFoldDB" id="A0AAE0L196"/>
<reference evidence="1 2" key="1">
    <citation type="journal article" date="2015" name="Genome Biol. Evol.">
        <title>Comparative Genomics of a Bacterivorous Green Alga Reveals Evolutionary Causalities and Consequences of Phago-Mixotrophic Mode of Nutrition.</title>
        <authorList>
            <person name="Burns J.A."/>
            <person name="Paasch A."/>
            <person name="Narechania A."/>
            <person name="Kim E."/>
        </authorList>
    </citation>
    <scope>NUCLEOTIDE SEQUENCE [LARGE SCALE GENOMIC DNA]</scope>
    <source>
        <strain evidence="1 2">PLY_AMNH</strain>
    </source>
</reference>